<sequence>MTCMHAHTTFGFNIAKGVATRFLATGNIDNPQSKRYGLVGDDRKRIHENRTCTE</sequence>
<dbReference type="Proteomes" id="UP000095283">
    <property type="component" value="Unplaced"/>
</dbReference>
<evidence type="ECO:0000313" key="1">
    <source>
        <dbReference type="Proteomes" id="UP000095283"/>
    </source>
</evidence>
<dbReference type="AlphaFoldDB" id="A0A1I7XEM4"/>
<name>A0A1I7XEM4_HETBA</name>
<accession>A0A1I7XEM4</accession>
<dbReference type="WBParaSite" id="Hba_16164">
    <property type="protein sequence ID" value="Hba_16164"/>
    <property type="gene ID" value="Hba_16164"/>
</dbReference>
<evidence type="ECO:0000313" key="2">
    <source>
        <dbReference type="WBParaSite" id="Hba_16164"/>
    </source>
</evidence>
<organism evidence="1 2">
    <name type="scientific">Heterorhabditis bacteriophora</name>
    <name type="common">Entomopathogenic nematode worm</name>
    <dbReference type="NCBI Taxonomy" id="37862"/>
    <lineage>
        <taxon>Eukaryota</taxon>
        <taxon>Metazoa</taxon>
        <taxon>Ecdysozoa</taxon>
        <taxon>Nematoda</taxon>
        <taxon>Chromadorea</taxon>
        <taxon>Rhabditida</taxon>
        <taxon>Rhabditina</taxon>
        <taxon>Rhabditomorpha</taxon>
        <taxon>Strongyloidea</taxon>
        <taxon>Heterorhabditidae</taxon>
        <taxon>Heterorhabditis</taxon>
    </lineage>
</organism>
<proteinExistence type="predicted"/>
<reference evidence="2" key="1">
    <citation type="submission" date="2016-11" db="UniProtKB">
        <authorList>
            <consortium name="WormBaseParasite"/>
        </authorList>
    </citation>
    <scope>IDENTIFICATION</scope>
</reference>
<keyword evidence="1" id="KW-1185">Reference proteome</keyword>
<protein>
    <submittedName>
        <fullName evidence="2">Transposase</fullName>
    </submittedName>
</protein>